<evidence type="ECO:0000313" key="3">
    <source>
        <dbReference type="WBParaSite" id="sdigi.contig556.g8985.t1"/>
    </source>
</evidence>
<sequence>MQMFRITRAIETLTIGAEFHEIFSSVTSEFISGRLEQRYEFVNDAGQNDDTSREREETANRSVPKEKDVA</sequence>
<dbReference type="Proteomes" id="UP000887581">
    <property type="component" value="Unplaced"/>
</dbReference>
<evidence type="ECO:0000313" key="2">
    <source>
        <dbReference type="Proteomes" id="UP000887581"/>
    </source>
</evidence>
<name>A0A915Q446_9BILA</name>
<dbReference type="AlphaFoldDB" id="A0A915Q446"/>
<keyword evidence="2" id="KW-1185">Reference proteome</keyword>
<protein>
    <submittedName>
        <fullName evidence="3">Uncharacterized protein</fullName>
    </submittedName>
</protein>
<accession>A0A915Q446</accession>
<evidence type="ECO:0000256" key="1">
    <source>
        <dbReference type="SAM" id="MobiDB-lite"/>
    </source>
</evidence>
<feature type="region of interest" description="Disordered" evidence="1">
    <location>
        <begin position="44"/>
        <end position="70"/>
    </location>
</feature>
<feature type="compositionally biased region" description="Basic and acidic residues" evidence="1">
    <location>
        <begin position="50"/>
        <end position="70"/>
    </location>
</feature>
<organism evidence="2 3">
    <name type="scientific">Setaria digitata</name>
    <dbReference type="NCBI Taxonomy" id="48799"/>
    <lineage>
        <taxon>Eukaryota</taxon>
        <taxon>Metazoa</taxon>
        <taxon>Ecdysozoa</taxon>
        <taxon>Nematoda</taxon>
        <taxon>Chromadorea</taxon>
        <taxon>Rhabditida</taxon>
        <taxon>Spirurina</taxon>
        <taxon>Spiruromorpha</taxon>
        <taxon>Filarioidea</taxon>
        <taxon>Setariidae</taxon>
        <taxon>Setaria</taxon>
    </lineage>
</organism>
<dbReference type="WBParaSite" id="sdigi.contig556.g8985.t1">
    <property type="protein sequence ID" value="sdigi.contig556.g8985.t1"/>
    <property type="gene ID" value="sdigi.contig556.g8985"/>
</dbReference>
<reference evidence="3" key="1">
    <citation type="submission" date="2022-11" db="UniProtKB">
        <authorList>
            <consortium name="WormBaseParasite"/>
        </authorList>
    </citation>
    <scope>IDENTIFICATION</scope>
</reference>
<proteinExistence type="predicted"/>